<reference evidence="2 3" key="1">
    <citation type="journal article" date="2023" name="Hortic Res">
        <title>Pangenome of water caltrop reveals structural variations and asymmetric subgenome divergence after allopolyploidization.</title>
        <authorList>
            <person name="Zhang X."/>
            <person name="Chen Y."/>
            <person name="Wang L."/>
            <person name="Yuan Y."/>
            <person name="Fang M."/>
            <person name="Shi L."/>
            <person name="Lu R."/>
            <person name="Comes H.P."/>
            <person name="Ma Y."/>
            <person name="Chen Y."/>
            <person name="Huang G."/>
            <person name="Zhou Y."/>
            <person name="Zheng Z."/>
            <person name="Qiu Y."/>
        </authorList>
    </citation>
    <scope>NUCLEOTIDE SEQUENCE [LARGE SCALE GENOMIC DNA]</scope>
    <source>
        <strain evidence="2">F231</strain>
    </source>
</reference>
<evidence type="ECO:0000313" key="3">
    <source>
        <dbReference type="Proteomes" id="UP001346149"/>
    </source>
</evidence>
<proteinExistence type="predicted"/>
<organism evidence="2 3">
    <name type="scientific">Trapa natans</name>
    <name type="common">Water chestnut</name>
    <dbReference type="NCBI Taxonomy" id="22666"/>
    <lineage>
        <taxon>Eukaryota</taxon>
        <taxon>Viridiplantae</taxon>
        <taxon>Streptophyta</taxon>
        <taxon>Embryophyta</taxon>
        <taxon>Tracheophyta</taxon>
        <taxon>Spermatophyta</taxon>
        <taxon>Magnoliopsida</taxon>
        <taxon>eudicotyledons</taxon>
        <taxon>Gunneridae</taxon>
        <taxon>Pentapetalae</taxon>
        <taxon>rosids</taxon>
        <taxon>malvids</taxon>
        <taxon>Myrtales</taxon>
        <taxon>Lythraceae</taxon>
        <taxon>Trapa</taxon>
    </lineage>
</organism>
<dbReference type="EMBL" id="JAXQNO010000024">
    <property type="protein sequence ID" value="KAK4762351.1"/>
    <property type="molecule type" value="Genomic_DNA"/>
</dbReference>
<comment type="caution">
    <text evidence="2">The sequence shown here is derived from an EMBL/GenBank/DDBJ whole genome shotgun (WGS) entry which is preliminary data.</text>
</comment>
<evidence type="ECO:0000313" key="2">
    <source>
        <dbReference type="EMBL" id="KAK4762351.1"/>
    </source>
</evidence>
<dbReference type="AlphaFoldDB" id="A0AAN7KE59"/>
<dbReference type="Proteomes" id="UP001346149">
    <property type="component" value="Unassembled WGS sequence"/>
</dbReference>
<keyword evidence="3" id="KW-1185">Reference proteome</keyword>
<sequence length="53" mass="6229">MGFRARPGGASRGSRRRRRQRISTSHHRPLQRGRSGKAALTEKRRQRHVRARQ</sequence>
<evidence type="ECO:0000256" key="1">
    <source>
        <dbReference type="SAM" id="MobiDB-lite"/>
    </source>
</evidence>
<name>A0AAN7KE59_TRANT</name>
<gene>
    <name evidence="2" type="ORF">SAY86_008119</name>
</gene>
<feature type="region of interest" description="Disordered" evidence="1">
    <location>
        <begin position="1"/>
        <end position="53"/>
    </location>
</feature>
<feature type="compositionally biased region" description="Basic residues" evidence="1">
    <location>
        <begin position="44"/>
        <end position="53"/>
    </location>
</feature>
<feature type="compositionally biased region" description="Basic residues" evidence="1">
    <location>
        <begin position="13"/>
        <end position="35"/>
    </location>
</feature>
<accession>A0AAN7KE59</accession>
<protein>
    <submittedName>
        <fullName evidence="2">Uncharacterized protein</fullName>
    </submittedName>
</protein>